<dbReference type="SUPFAM" id="SSF49313">
    <property type="entry name" value="Cadherin-like"/>
    <property type="match status" value="1"/>
</dbReference>
<dbReference type="SUPFAM" id="SSF51445">
    <property type="entry name" value="(Trans)glycosidases"/>
    <property type="match status" value="1"/>
</dbReference>
<dbReference type="Pfam" id="PF05345">
    <property type="entry name" value="He_PIG"/>
    <property type="match status" value="1"/>
</dbReference>
<dbReference type="EMBL" id="QCYK01000002">
    <property type="protein sequence ID" value="PUZ25379.1"/>
    <property type="molecule type" value="Genomic_DNA"/>
</dbReference>
<evidence type="ECO:0000256" key="6">
    <source>
        <dbReference type="SAM" id="SignalP"/>
    </source>
</evidence>
<evidence type="ECO:0000256" key="4">
    <source>
        <dbReference type="ARBA" id="ARBA00023295"/>
    </source>
</evidence>
<dbReference type="PRINTS" id="PR00740">
    <property type="entry name" value="GLHYDRLASE27"/>
</dbReference>
<dbReference type="Pfam" id="PF17801">
    <property type="entry name" value="Melibiase_C"/>
    <property type="match status" value="1"/>
</dbReference>
<dbReference type="SUPFAM" id="SSF49785">
    <property type="entry name" value="Galactose-binding domain-like"/>
    <property type="match status" value="1"/>
</dbReference>
<dbReference type="OrthoDB" id="9807519at2"/>
<dbReference type="GO" id="GO:0004557">
    <property type="term" value="F:alpha-galactosidase activity"/>
    <property type="evidence" value="ECO:0007669"/>
    <property type="project" value="UniProtKB-EC"/>
</dbReference>
<dbReference type="InterPro" id="IPR041233">
    <property type="entry name" value="Melibiase_C"/>
</dbReference>
<evidence type="ECO:0000256" key="2">
    <source>
        <dbReference type="ARBA" id="ARBA00022729"/>
    </source>
</evidence>
<comment type="similarity">
    <text evidence="1 5">Belongs to the glycosyl hydrolase 27 family.</text>
</comment>
<keyword evidence="5" id="KW-1015">Disulfide bond</keyword>
<name>A0A2T7BGG3_9BACT</name>
<accession>A0A2T7BGG3</accession>
<dbReference type="PANTHER" id="PTHR11452:SF75">
    <property type="entry name" value="ALPHA-GALACTOSIDASE MEL1"/>
    <property type="match status" value="1"/>
</dbReference>
<dbReference type="InterPro" id="IPR008979">
    <property type="entry name" value="Galactose-bd-like_sf"/>
</dbReference>
<comment type="caution">
    <text evidence="8">The sequence shown here is derived from an EMBL/GenBank/DDBJ whole genome shotgun (WGS) entry which is preliminary data.</text>
</comment>
<dbReference type="InterPro" id="IPR013785">
    <property type="entry name" value="Aldolase_TIM"/>
</dbReference>
<dbReference type="RefSeq" id="WP_108687217.1">
    <property type="nucleotide sequence ID" value="NZ_QCYK01000002.1"/>
</dbReference>
<dbReference type="GO" id="GO:0005509">
    <property type="term" value="F:calcium ion binding"/>
    <property type="evidence" value="ECO:0007669"/>
    <property type="project" value="InterPro"/>
</dbReference>
<keyword evidence="2 6" id="KW-0732">Signal</keyword>
<evidence type="ECO:0000256" key="3">
    <source>
        <dbReference type="ARBA" id="ARBA00022801"/>
    </source>
</evidence>
<proteinExistence type="inferred from homology"/>
<gene>
    <name evidence="8" type="ORF">DCC81_13865</name>
</gene>
<keyword evidence="9" id="KW-1185">Reference proteome</keyword>
<dbReference type="PANTHER" id="PTHR11452">
    <property type="entry name" value="ALPHA-GALACTOSIDASE/ALPHA-N-ACETYLGALACTOSAMINIDASE"/>
    <property type="match status" value="1"/>
</dbReference>
<dbReference type="SUPFAM" id="SSF51011">
    <property type="entry name" value="Glycosyl hydrolase domain"/>
    <property type="match status" value="1"/>
</dbReference>
<sequence length="729" mass="81064">MKWCPLLICLFLLHLSTRAQHPHAVFLQTATFTTGDDPRWAQPDFDDAAWKQQQVGKTWQEQGFEGYHGFAWYRIHIIIPSSLRQQGFWKDSLRIFLAHVNDVDATYLNGKKIGQTGGFPEDAGGYQSKWPAVREYHLALNDPAIHWDADNVIAVRDYDGGGTGGIFMGQPYIDLLEKTDGLQISGGAGAALTLVNTFNTPVSGTLAYTITDEVQHITVRSKTAMVQLPPFGQRSIHMEVPNRQGIVCSYRFTADGSGLQLQHTQAFPYILTPAAPQQPRINGAKIFGARPGAPLLWRVAATGAAPLHYQVAGLPEGLQVDAITGIITGTAIRRGTYKLVATVQNRLGKTSAPLTLHIGDTLAYTPTMGWNSWNCWGLSVSDEKVKSSAQAMLDKGLAAHGWTYINIDDGWEAPQRAADSSIVPNSKFPDMQGLGQWLHERGLKFGIYSSPGPLTCGGFLGSYKNEQKDADSYAAWGVDYLKYDWCSYDGIAGNDTTLETFIKPYRVMQQALRHHHRDIIYSLCQYGMKEVWKWGQQVDAQSWRTTEDIEDTWESLLRIGFSQYKLHTYAGPGHWNDPDMMIVGQVGWGEHLHPSRLTPDEQYTHVSLWCLQSAPLLIGCDLSKLDAFTLNLLTNDEVLALDQDPLGAPAERVLATAQEQVWVKKLADGSRAVGIFNMDTTYRDITIDWKALGLEAWAHTRNAWTQTNIPRPAHSVIPPHGVLLLHCSR</sequence>
<protein>
    <recommendedName>
        <fullName evidence="5">Alpha-galactosidase</fullName>
        <ecNumber evidence="5">3.2.1.22</ecNumber>
    </recommendedName>
    <alternativeName>
        <fullName evidence="5">Melibiase</fullName>
    </alternativeName>
</protein>
<feature type="signal peptide" evidence="6">
    <location>
        <begin position="1"/>
        <end position="19"/>
    </location>
</feature>
<evidence type="ECO:0000313" key="8">
    <source>
        <dbReference type="EMBL" id="PUZ25379.1"/>
    </source>
</evidence>
<organism evidence="8 9">
    <name type="scientific">Chitinophaga parva</name>
    <dbReference type="NCBI Taxonomy" id="2169414"/>
    <lineage>
        <taxon>Bacteria</taxon>
        <taxon>Pseudomonadati</taxon>
        <taxon>Bacteroidota</taxon>
        <taxon>Chitinophagia</taxon>
        <taxon>Chitinophagales</taxon>
        <taxon>Chitinophagaceae</taxon>
        <taxon>Chitinophaga</taxon>
    </lineage>
</organism>
<dbReference type="InterPro" id="IPR015919">
    <property type="entry name" value="Cadherin-like_sf"/>
</dbReference>
<evidence type="ECO:0000256" key="5">
    <source>
        <dbReference type="RuleBase" id="RU361168"/>
    </source>
</evidence>
<keyword evidence="3 5" id="KW-0378">Hydrolase</keyword>
<reference evidence="8 9" key="1">
    <citation type="submission" date="2018-04" db="EMBL/GenBank/DDBJ databases">
        <title>Chitinophaga fuyangensis sp. nov., isolated from soil in a chemical factory.</title>
        <authorList>
            <person name="Chen K."/>
        </authorList>
    </citation>
    <scope>NUCLEOTIDE SEQUENCE [LARGE SCALE GENOMIC DNA]</scope>
    <source>
        <strain evidence="8 9">LY-1</strain>
    </source>
</reference>
<dbReference type="InterPro" id="IPR017853">
    <property type="entry name" value="GH"/>
</dbReference>
<dbReference type="Gene3D" id="2.60.40.1180">
    <property type="entry name" value="Golgi alpha-mannosidase II"/>
    <property type="match status" value="1"/>
</dbReference>
<dbReference type="GO" id="GO:0005975">
    <property type="term" value="P:carbohydrate metabolic process"/>
    <property type="evidence" value="ECO:0007669"/>
    <property type="project" value="InterPro"/>
</dbReference>
<feature type="chain" id="PRO_5015427879" description="Alpha-galactosidase" evidence="6">
    <location>
        <begin position="20"/>
        <end position="729"/>
    </location>
</feature>
<dbReference type="CDD" id="cd14792">
    <property type="entry name" value="GH27"/>
    <property type="match status" value="1"/>
</dbReference>
<evidence type="ECO:0000259" key="7">
    <source>
        <dbReference type="Pfam" id="PF17801"/>
    </source>
</evidence>
<dbReference type="EC" id="3.2.1.22" evidence="5"/>
<dbReference type="GO" id="GO:0016020">
    <property type="term" value="C:membrane"/>
    <property type="evidence" value="ECO:0007669"/>
    <property type="project" value="InterPro"/>
</dbReference>
<feature type="domain" description="Alpha galactosidase C-terminal" evidence="7">
    <location>
        <begin position="660"/>
        <end position="725"/>
    </location>
</feature>
<dbReference type="Gene3D" id="2.60.120.260">
    <property type="entry name" value="Galactose-binding domain-like"/>
    <property type="match status" value="1"/>
</dbReference>
<dbReference type="InterPro" id="IPR002241">
    <property type="entry name" value="Glyco_hydro_27"/>
</dbReference>
<dbReference type="AlphaFoldDB" id="A0A2T7BGG3"/>
<keyword evidence="4 5" id="KW-0326">Glycosidase</keyword>
<dbReference type="Proteomes" id="UP000244450">
    <property type="component" value="Unassembled WGS sequence"/>
</dbReference>
<dbReference type="InterPro" id="IPR013783">
    <property type="entry name" value="Ig-like_fold"/>
</dbReference>
<dbReference type="InterPro" id="IPR013780">
    <property type="entry name" value="Glyco_hydro_b"/>
</dbReference>
<evidence type="ECO:0000313" key="9">
    <source>
        <dbReference type="Proteomes" id="UP000244450"/>
    </source>
</evidence>
<comment type="catalytic activity">
    <reaction evidence="5">
        <text>Hydrolysis of terminal, non-reducing alpha-D-galactose residues in alpha-D-galactosides, including galactose oligosaccharides, galactomannans and galactolipids.</text>
        <dbReference type="EC" id="3.2.1.22"/>
    </reaction>
</comment>
<evidence type="ECO:0000256" key="1">
    <source>
        <dbReference type="ARBA" id="ARBA00009743"/>
    </source>
</evidence>
<dbReference type="Pfam" id="PF16499">
    <property type="entry name" value="Melibiase_2"/>
    <property type="match status" value="1"/>
</dbReference>
<dbReference type="Gene3D" id="3.20.20.70">
    <property type="entry name" value="Aldolase class I"/>
    <property type="match status" value="1"/>
</dbReference>
<dbReference type="Gene3D" id="2.60.40.10">
    <property type="entry name" value="Immunoglobulins"/>
    <property type="match status" value="1"/>
</dbReference>